<evidence type="ECO:0000256" key="8">
    <source>
        <dbReference type="ARBA" id="ARBA00022771"/>
    </source>
</evidence>
<dbReference type="AlphaFoldDB" id="A0A371GY51"/>
<evidence type="ECO:0000256" key="10">
    <source>
        <dbReference type="ARBA" id="ARBA00023134"/>
    </source>
</evidence>
<dbReference type="Proteomes" id="UP000257109">
    <property type="component" value="Unassembled WGS sequence"/>
</dbReference>
<keyword evidence="9" id="KW-0862">Zinc</keyword>
<evidence type="ECO:0000256" key="3">
    <source>
        <dbReference type="ARBA" id="ARBA00007249"/>
    </source>
</evidence>
<evidence type="ECO:0000313" key="16">
    <source>
        <dbReference type="Proteomes" id="UP000257109"/>
    </source>
</evidence>
<dbReference type="SUPFAM" id="SSF50447">
    <property type="entry name" value="Translation proteins"/>
    <property type="match status" value="1"/>
</dbReference>
<dbReference type="Pfam" id="PF22594">
    <property type="entry name" value="GTP-eEF1A_C"/>
    <property type="match status" value="1"/>
</dbReference>
<dbReference type="SUPFAM" id="SSF90209">
    <property type="entry name" value="Ran binding protein zinc finger-like"/>
    <property type="match status" value="1"/>
</dbReference>
<feature type="compositionally biased region" description="Polar residues" evidence="12">
    <location>
        <begin position="1"/>
        <end position="37"/>
    </location>
</feature>
<evidence type="ECO:0000256" key="11">
    <source>
        <dbReference type="PROSITE-ProRule" id="PRU00322"/>
    </source>
</evidence>
<dbReference type="CDD" id="cd04093">
    <property type="entry name" value="HBS1_C_III"/>
    <property type="match status" value="1"/>
</dbReference>
<comment type="caution">
    <text evidence="15">The sequence shown here is derived from an EMBL/GenBank/DDBJ whole genome shotgun (WGS) entry which is preliminary data.</text>
</comment>
<dbReference type="InterPro" id="IPR050100">
    <property type="entry name" value="TRAFAC_GTPase_members"/>
</dbReference>
<dbReference type="Gene3D" id="2.40.30.10">
    <property type="entry name" value="Translation factors"/>
    <property type="match status" value="2"/>
</dbReference>
<evidence type="ECO:0000256" key="5">
    <source>
        <dbReference type="ARBA" id="ARBA00022490"/>
    </source>
</evidence>
<dbReference type="STRING" id="157652.A0A371GY51"/>
<proteinExistence type="inferred from homology"/>
<dbReference type="FunFam" id="2.40.30.10:FF:000020">
    <property type="entry name" value="Translation elongation factor EF-1"/>
    <property type="match status" value="1"/>
</dbReference>
<dbReference type="GO" id="GO:0005737">
    <property type="term" value="C:cytoplasm"/>
    <property type="evidence" value="ECO:0007669"/>
    <property type="project" value="UniProtKB-SubCell"/>
</dbReference>
<dbReference type="SMART" id="SM00547">
    <property type="entry name" value="ZnF_RBZ"/>
    <property type="match status" value="1"/>
</dbReference>
<evidence type="ECO:0000259" key="14">
    <source>
        <dbReference type="PROSITE" id="PS51722"/>
    </source>
</evidence>
<dbReference type="PROSITE" id="PS01358">
    <property type="entry name" value="ZF_RANBP2_1"/>
    <property type="match status" value="1"/>
</dbReference>
<reference evidence="15" key="1">
    <citation type="submission" date="2018-05" db="EMBL/GenBank/DDBJ databases">
        <title>Draft genome of Mucuna pruriens seed.</title>
        <authorList>
            <person name="Nnadi N.E."/>
            <person name="Vos R."/>
            <person name="Hasami M.H."/>
            <person name="Devisetty U.K."/>
            <person name="Aguiy J.C."/>
        </authorList>
    </citation>
    <scope>NUCLEOTIDE SEQUENCE [LARGE SCALE GENOMIC DNA]</scope>
    <source>
        <strain evidence="15">JCA_2017</strain>
    </source>
</reference>
<dbReference type="InterPro" id="IPR001876">
    <property type="entry name" value="Znf_RanBP2"/>
</dbReference>
<comment type="function">
    <text evidence="1">This protein promotes the GTP-dependent binding of aminoacyl-tRNA to the A-site of ribosomes during protein biosynthesis.</text>
</comment>
<dbReference type="Pfam" id="PF03144">
    <property type="entry name" value="GTP_EFTU_D2"/>
    <property type="match status" value="1"/>
</dbReference>
<evidence type="ECO:0000256" key="4">
    <source>
        <dbReference type="ARBA" id="ARBA00022481"/>
    </source>
</evidence>
<feature type="region of interest" description="Disordered" evidence="12">
    <location>
        <begin position="1"/>
        <end position="55"/>
    </location>
</feature>
<organism evidence="15 16">
    <name type="scientific">Mucuna pruriens</name>
    <name type="common">Velvet bean</name>
    <name type="synonym">Dolichos pruriens</name>
    <dbReference type="NCBI Taxonomy" id="157652"/>
    <lineage>
        <taxon>Eukaryota</taxon>
        <taxon>Viridiplantae</taxon>
        <taxon>Streptophyta</taxon>
        <taxon>Embryophyta</taxon>
        <taxon>Tracheophyta</taxon>
        <taxon>Spermatophyta</taxon>
        <taxon>Magnoliopsida</taxon>
        <taxon>eudicotyledons</taxon>
        <taxon>Gunneridae</taxon>
        <taxon>Pentapetalae</taxon>
        <taxon>rosids</taxon>
        <taxon>fabids</taxon>
        <taxon>Fabales</taxon>
        <taxon>Fabaceae</taxon>
        <taxon>Papilionoideae</taxon>
        <taxon>50 kb inversion clade</taxon>
        <taxon>NPAAA clade</taxon>
        <taxon>indigoferoid/millettioid clade</taxon>
        <taxon>Phaseoleae</taxon>
        <taxon>Mucuna</taxon>
    </lineage>
</organism>
<keyword evidence="8 11" id="KW-0863">Zinc-finger</keyword>
<feature type="domain" description="Tr-type G" evidence="14">
    <location>
        <begin position="472"/>
        <end position="703"/>
    </location>
</feature>
<feature type="compositionally biased region" description="Polar residues" evidence="12">
    <location>
        <begin position="360"/>
        <end position="369"/>
    </location>
</feature>
<keyword evidence="5" id="KW-0963">Cytoplasm</keyword>
<dbReference type="PROSITE" id="PS51722">
    <property type="entry name" value="G_TR_2"/>
    <property type="match status" value="1"/>
</dbReference>
<feature type="non-terminal residue" evidence="15">
    <location>
        <position position="1"/>
    </location>
</feature>
<sequence length="910" mass="99327">MSTKNKNFMASGSVNAAANTQDKWKSSKNTLFGSGSQPKEKSAARTVARGPDTKQETIKPGIWQCSICTYDNDESMTSCDICGVVRRPLPNIGTSNSNKTGEKGEGGESKNMVLGLQQWPRYTYNLLNNVFGAVEDISKSPGASKLARSLFQSLPQQIPKEVVLFSKPGDGFLTDGSNFYKLENVQGEFHEIHKAFSTQSHPHLNIDPFKFDVPSPDDVVHTGLHSSKMGLKESELKVIAQGLCEMLWLKIILDNLRVKLEGPMKFYCDKLTINIACNPIQNDRTKHIDIDRHFVEEKLKDKVTISKSSQLSSSIGEKNERSVQSNAESSDNLSSLMRKSRNSSAESKLSKNVAIDLQKSGKTSNSLPESLSKDKGDNINKINSSKNGTIDIQSSKEKSDSLSALSKIKQSDNISFSSIKDGKPESISSSFNNMVLDVRSGNLDNTNAKEPRSHVSYKPEKWMLPQQAEDALTQLNLAIVGHVDSGKSTLSGRLLHLLGRISQKEMHKYEKEAKLQGKGSFAYAWALDESSEERERGITMTVAVAYFDTKKYHVVVLDSPGHKDFVPNMISGATQADAAILVIDASLGSFEAGMDGSKGQTREHAQLIRSFGVDRVIVAVNKMDAVVYSQERFDFIRQQLGFFLHSCGFRDSSLSWIPMSVMENQNLVASPSDARFKNWYGGPYLLDAIDSLQPPTREFSKPLLMPICDVIKSTMIGQASACGKLEAGALRSGSKVLVMPAAIVGTVRSLERDSNACTVARAGDNVAVTLQGIDGSHVMAGGVLCHPDFPVAVAKHLELKVLVLDGASPILVGAQLEFHIHHAKEPARVSRILSVLDPKTGKVTKKSPRCLTAKQSAVIEVILHESVCVVEFSRCKALGRVSLRSLGRTIAVGVVTRIVEEQGLGCKALL</sequence>
<feature type="region of interest" description="Disordered" evidence="12">
    <location>
        <begin position="90"/>
        <end position="109"/>
    </location>
</feature>
<feature type="domain" description="RanBP2-type" evidence="13">
    <location>
        <begin position="59"/>
        <end position="88"/>
    </location>
</feature>
<evidence type="ECO:0000256" key="12">
    <source>
        <dbReference type="SAM" id="MobiDB-lite"/>
    </source>
</evidence>
<comment type="subcellular location">
    <subcellularLocation>
        <location evidence="2">Cytoplasm</location>
    </subcellularLocation>
</comment>
<keyword evidence="16" id="KW-1185">Reference proteome</keyword>
<keyword evidence="6" id="KW-0479">Metal-binding</keyword>
<dbReference type="OrthoDB" id="342024at2759"/>
<dbReference type="InterPro" id="IPR009001">
    <property type="entry name" value="Transl_elong_EF1A/Init_IF2_C"/>
</dbReference>
<dbReference type="FunFam" id="3.40.50.300:FF:001277">
    <property type="entry name" value="Elongation factor 1 alpha-like protein"/>
    <property type="match status" value="1"/>
</dbReference>
<feature type="compositionally biased region" description="Polar residues" evidence="12">
    <location>
        <begin position="380"/>
        <end position="393"/>
    </location>
</feature>
<dbReference type="InterPro" id="IPR004161">
    <property type="entry name" value="EFTu-like_2"/>
</dbReference>
<dbReference type="InterPro" id="IPR027417">
    <property type="entry name" value="P-loop_NTPase"/>
</dbReference>
<dbReference type="PRINTS" id="PR00315">
    <property type="entry name" value="ELONGATNFCT"/>
</dbReference>
<dbReference type="Gene3D" id="4.10.1060.10">
    <property type="entry name" value="Zinc finger, RanBP2-type"/>
    <property type="match status" value="1"/>
</dbReference>
<dbReference type="PANTHER" id="PTHR23115">
    <property type="entry name" value="TRANSLATION FACTOR"/>
    <property type="match status" value="1"/>
</dbReference>
<dbReference type="GO" id="GO:0008270">
    <property type="term" value="F:zinc ion binding"/>
    <property type="evidence" value="ECO:0007669"/>
    <property type="project" value="UniProtKB-KW"/>
</dbReference>
<feature type="compositionally biased region" description="Polar residues" evidence="12">
    <location>
        <begin position="322"/>
        <end position="347"/>
    </location>
</feature>
<feature type="region of interest" description="Disordered" evidence="12">
    <location>
        <begin position="310"/>
        <end position="396"/>
    </location>
</feature>
<evidence type="ECO:0000256" key="1">
    <source>
        <dbReference type="ARBA" id="ARBA00003982"/>
    </source>
</evidence>
<evidence type="ECO:0000256" key="6">
    <source>
        <dbReference type="ARBA" id="ARBA00022723"/>
    </source>
</evidence>
<keyword evidence="7" id="KW-0547">Nucleotide-binding</keyword>
<dbReference type="CDD" id="cd01883">
    <property type="entry name" value="EF1_alpha"/>
    <property type="match status" value="1"/>
</dbReference>
<dbReference type="Pfam" id="PF00009">
    <property type="entry name" value="GTP_EFTU"/>
    <property type="match status" value="1"/>
</dbReference>
<dbReference type="InterPro" id="IPR009000">
    <property type="entry name" value="Transl_B-barrel_sf"/>
</dbReference>
<dbReference type="SUPFAM" id="SSF52540">
    <property type="entry name" value="P-loop containing nucleoside triphosphate hydrolases"/>
    <property type="match status" value="1"/>
</dbReference>
<dbReference type="GO" id="GO:0005525">
    <property type="term" value="F:GTP binding"/>
    <property type="evidence" value="ECO:0007669"/>
    <property type="project" value="UniProtKB-KW"/>
</dbReference>
<evidence type="ECO:0000256" key="2">
    <source>
        <dbReference type="ARBA" id="ARBA00004496"/>
    </source>
</evidence>
<dbReference type="SUPFAM" id="SSF50465">
    <property type="entry name" value="EF-Tu/eEF-1alpha/eIF2-gamma C-terminal domain"/>
    <property type="match status" value="1"/>
</dbReference>
<dbReference type="CDD" id="cd09272">
    <property type="entry name" value="RNase_HI_RT_Ty1"/>
    <property type="match status" value="1"/>
</dbReference>
<dbReference type="InterPro" id="IPR036443">
    <property type="entry name" value="Znf_RanBP2_sf"/>
</dbReference>
<protein>
    <submittedName>
        <fullName evidence="15">HBS1-like protein</fullName>
    </submittedName>
</protein>
<comment type="similarity">
    <text evidence="3">Belongs to the TRAFAC class translation factor GTPase superfamily. Classic translation factor GTPase family. EF-Tu/EF-1A subfamily.</text>
</comment>
<dbReference type="InterPro" id="IPR000795">
    <property type="entry name" value="T_Tr_GTP-bd_dom"/>
</dbReference>
<dbReference type="Gene3D" id="3.40.50.300">
    <property type="entry name" value="P-loop containing nucleotide triphosphate hydrolases"/>
    <property type="match status" value="1"/>
</dbReference>
<evidence type="ECO:0000313" key="15">
    <source>
        <dbReference type="EMBL" id="RDX95441.1"/>
    </source>
</evidence>
<evidence type="ECO:0000256" key="7">
    <source>
        <dbReference type="ARBA" id="ARBA00022741"/>
    </source>
</evidence>
<keyword evidence="4" id="KW-0488">Methylation</keyword>
<gene>
    <name evidence="15" type="primary">HBS1L</name>
    <name evidence="15" type="ORF">CR513_22038</name>
</gene>
<accession>A0A371GY51</accession>
<evidence type="ECO:0000256" key="9">
    <source>
        <dbReference type="ARBA" id="ARBA00022833"/>
    </source>
</evidence>
<name>A0A371GY51_MUCPR</name>
<dbReference type="EMBL" id="QJKJ01004128">
    <property type="protein sequence ID" value="RDX95441.1"/>
    <property type="molecule type" value="Genomic_DNA"/>
</dbReference>
<dbReference type="PROSITE" id="PS50199">
    <property type="entry name" value="ZF_RANBP2_2"/>
    <property type="match status" value="1"/>
</dbReference>
<dbReference type="FunFam" id="2.40.30.10:FF:000060">
    <property type="entry name" value="elongation factor 1-alpha isoform X4"/>
    <property type="match status" value="1"/>
</dbReference>
<dbReference type="InterPro" id="IPR054696">
    <property type="entry name" value="GTP-eEF1A_C"/>
</dbReference>
<keyword evidence="10" id="KW-0342">GTP-binding</keyword>
<dbReference type="GO" id="GO:0003924">
    <property type="term" value="F:GTPase activity"/>
    <property type="evidence" value="ECO:0007669"/>
    <property type="project" value="InterPro"/>
</dbReference>
<evidence type="ECO:0000259" key="13">
    <source>
        <dbReference type="PROSITE" id="PS50199"/>
    </source>
</evidence>